<feature type="transmembrane region" description="Helical" evidence="2">
    <location>
        <begin position="62"/>
        <end position="83"/>
    </location>
</feature>
<keyword evidence="5" id="KW-1185">Reference proteome</keyword>
<evidence type="ECO:0000256" key="2">
    <source>
        <dbReference type="SAM" id="Phobius"/>
    </source>
</evidence>
<gene>
    <name evidence="4" type="ORF">R3P38DRAFT_2839447</name>
</gene>
<dbReference type="Pfam" id="PF08508">
    <property type="entry name" value="DUF1746"/>
    <property type="match status" value="1"/>
</dbReference>
<dbReference type="GO" id="GO:0005783">
    <property type="term" value="C:endoplasmic reticulum"/>
    <property type="evidence" value="ECO:0007669"/>
    <property type="project" value="TreeGrafter"/>
</dbReference>
<keyword evidence="2" id="KW-0472">Membrane</keyword>
<name>A0AAW0DYA2_9AGAR</name>
<dbReference type="GO" id="GO:0032933">
    <property type="term" value="P:SREBP signaling pathway"/>
    <property type="evidence" value="ECO:0007669"/>
    <property type="project" value="InterPro"/>
</dbReference>
<dbReference type="PANTHER" id="PTHR39405">
    <property type="entry name" value="DSC E3 UBIQUITIN LIGASE COMPLEX SUBUNIT 4"/>
    <property type="match status" value="1"/>
</dbReference>
<organism evidence="4 5">
    <name type="scientific">Favolaschia claudopus</name>
    <dbReference type="NCBI Taxonomy" id="2862362"/>
    <lineage>
        <taxon>Eukaryota</taxon>
        <taxon>Fungi</taxon>
        <taxon>Dikarya</taxon>
        <taxon>Basidiomycota</taxon>
        <taxon>Agaricomycotina</taxon>
        <taxon>Agaricomycetes</taxon>
        <taxon>Agaricomycetidae</taxon>
        <taxon>Agaricales</taxon>
        <taxon>Marasmiineae</taxon>
        <taxon>Mycenaceae</taxon>
        <taxon>Favolaschia</taxon>
    </lineage>
</organism>
<feature type="region of interest" description="Disordered" evidence="1">
    <location>
        <begin position="219"/>
        <end position="247"/>
    </location>
</feature>
<evidence type="ECO:0000313" key="5">
    <source>
        <dbReference type="Proteomes" id="UP001362999"/>
    </source>
</evidence>
<protein>
    <submittedName>
        <fullName evidence="4">DUF1746 domain-containing protein</fullName>
    </submittedName>
</protein>
<accession>A0AAW0DYA2</accession>
<dbReference type="InterPro" id="IPR038967">
    <property type="entry name" value="Dsc4-like"/>
</dbReference>
<keyword evidence="2" id="KW-0812">Transmembrane</keyword>
<reference evidence="4 5" key="1">
    <citation type="journal article" date="2024" name="J Genomics">
        <title>Draft genome sequencing and assembly of Favolaschia claudopus CIRM-BRFM 2984 isolated from oak limbs.</title>
        <authorList>
            <person name="Navarro D."/>
            <person name="Drula E."/>
            <person name="Chaduli D."/>
            <person name="Cazenave R."/>
            <person name="Ahrendt S."/>
            <person name="Wang J."/>
            <person name="Lipzen A."/>
            <person name="Daum C."/>
            <person name="Barry K."/>
            <person name="Grigoriev I.V."/>
            <person name="Favel A."/>
            <person name="Rosso M.N."/>
            <person name="Martin F."/>
        </authorList>
    </citation>
    <scope>NUCLEOTIDE SEQUENCE [LARGE SCALE GENOMIC DNA]</scope>
    <source>
        <strain evidence="4 5">CIRM-BRFM 2984</strain>
    </source>
</reference>
<proteinExistence type="predicted"/>
<evidence type="ECO:0000313" key="4">
    <source>
        <dbReference type="EMBL" id="KAK7057125.1"/>
    </source>
</evidence>
<feature type="domain" description="DUF1746" evidence="3">
    <location>
        <begin position="15"/>
        <end position="117"/>
    </location>
</feature>
<keyword evidence="2" id="KW-1133">Transmembrane helix</keyword>
<sequence length="247" mass="26660">MHKRLHAQRTHIIQSLDTLLYQLHVLAFFISPSIWTLVARLLSQSQCSKPRGPDSPWSLRAVFALVVLVNILTVWSHATSGAMDGKSVILDFIGMAVPPSKFRLLCLDLSIVFLQMLLAALSLETSLSKDSDNAGVLASATIPSSTSTVMDHSKPYPPISTPPYILDLRFQVLIARLRNPPPSAPPAAAAGNRSLDGLPLPNTTPWPLPSAGLRMMLGIPSRRAGTEGNGNNVQEPNPRRIPGALEG</sequence>
<feature type="transmembrane region" description="Helical" evidence="2">
    <location>
        <begin position="21"/>
        <end position="42"/>
    </location>
</feature>
<dbReference type="InterPro" id="IPR013715">
    <property type="entry name" value="DUF1746"/>
</dbReference>
<dbReference type="GO" id="GO:0044695">
    <property type="term" value="C:Dsc E3 ubiquitin ligase complex"/>
    <property type="evidence" value="ECO:0007669"/>
    <property type="project" value="InterPro"/>
</dbReference>
<evidence type="ECO:0000259" key="3">
    <source>
        <dbReference type="Pfam" id="PF08508"/>
    </source>
</evidence>
<dbReference type="Proteomes" id="UP001362999">
    <property type="component" value="Unassembled WGS sequence"/>
</dbReference>
<dbReference type="AlphaFoldDB" id="A0AAW0DYA2"/>
<dbReference type="PANTHER" id="PTHR39405:SF1">
    <property type="entry name" value="DSC E3 UBIQUITIN LIGASE COMPLEX SUBUNIT 4"/>
    <property type="match status" value="1"/>
</dbReference>
<feature type="region of interest" description="Disordered" evidence="1">
    <location>
        <begin position="182"/>
        <end position="203"/>
    </location>
</feature>
<dbReference type="EMBL" id="JAWWNJ010000004">
    <property type="protein sequence ID" value="KAK7057125.1"/>
    <property type="molecule type" value="Genomic_DNA"/>
</dbReference>
<evidence type="ECO:0000256" key="1">
    <source>
        <dbReference type="SAM" id="MobiDB-lite"/>
    </source>
</evidence>
<comment type="caution">
    <text evidence="4">The sequence shown here is derived from an EMBL/GenBank/DDBJ whole genome shotgun (WGS) entry which is preliminary data.</text>
</comment>